<dbReference type="Pfam" id="PF01557">
    <property type="entry name" value="FAA_hydrolase"/>
    <property type="match status" value="1"/>
</dbReference>
<dbReference type="InterPro" id="IPR051121">
    <property type="entry name" value="FAH"/>
</dbReference>
<protein>
    <submittedName>
        <fullName evidence="5">Fumarylacetoacetate hydrolase family protein</fullName>
    </submittedName>
</protein>
<comment type="cofactor">
    <cofactor evidence="1">
        <name>Mg(2+)</name>
        <dbReference type="ChEBI" id="CHEBI:18420"/>
    </cofactor>
</comment>
<dbReference type="Proteomes" id="UP000635316">
    <property type="component" value="Unassembled WGS sequence"/>
</dbReference>
<feature type="domain" description="Fumarylacetoacetase-like C-terminal" evidence="4">
    <location>
        <begin position="76"/>
        <end position="279"/>
    </location>
</feature>
<keyword evidence="3" id="KW-0479">Metal-binding</keyword>
<dbReference type="PANTHER" id="PTHR42796">
    <property type="entry name" value="FUMARYLACETOACETATE HYDROLASE DOMAIN-CONTAINING PROTEIN 2A-RELATED"/>
    <property type="match status" value="1"/>
</dbReference>
<dbReference type="RefSeq" id="WP_200238755.1">
    <property type="nucleotide sequence ID" value="NZ_JAENGP010000017.1"/>
</dbReference>
<dbReference type="GO" id="GO:0016787">
    <property type="term" value="F:hydrolase activity"/>
    <property type="evidence" value="ECO:0007669"/>
    <property type="project" value="UniProtKB-KW"/>
</dbReference>
<evidence type="ECO:0000256" key="2">
    <source>
        <dbReference type="ARBA" id="ARBA00010211"/>
    </source>
</evidence>
<accession>A0ABS1EH28</accession>
<keyword evidence="6" id="KW-1185">Reference proteome</keyword>
<dbReference type="PANTHER" id="PTHR42796:SF4">
    <property type="entry name" value="FUMARYLACETOACETATE HYDROLASE DOMAIN-CONTAINING PROTEIN 2A"/>
    <property type="match status" value="1"/>
</dbReference>
<dbReference type="SUPFAM" id="SSF56529">
    <property type="entry name" value="FAH"/>
    <property type="match status" value="1"/>
</dbReference>
<comment type="similarity">
    <text evidence="2">Belongs to the FAH family.</text>
</comment>
<sequence length="286" mass="31657">MKLMSFVSQNRSSFGLVEGDYIYDLGRRLGASCPDLLSVLKGGWLDRLEKLIENSQPDFHIDDVVFLPVIPNAPRIFCAGLNYLAHRVEGNRPDTTVPVIFLRLNESQVGHNRPLICPAESDQFDFEGEIAIVIGKGGRRIPEDQAMQHVAGYSCYNDGSVRDWQLATNQWTPGKNFNATGGFGPWLVTTDELSTDRVLSLVTRLNGEEMQRTTTDMLTFSIPTLINFISTFTSLEPGDVIVTGTPGGVGLRRDPQVWMKEGDVVEVEVEGVGILKNTIIKETLAK</sequence>
<gene>
    <name evidence="5" type="ORF">JHL22_13960</name>
</gene>
<name>A0ABS1EH28_9BURK</name>
<comment type="caution">
    <text evidence="5">The sequence shown here is derived from an EMBL/GenBank/DDBJ whole genome shotgun (WGS) entry which is preliminary data.</text>
</comment>
<dbReference type="Gene3D" id="3.90.850.10">
    <property type="entry name" value="Fumarylacetoacetase-like, C-terminal domain"/>
    <property type="match status" value="1"/>
</dbReference>
<evidence type="ECO:0000256" key="1">
    <source>
        <dbReference type="ARBA" id="ARBA00001946"/>
    </source>
</evidence>
<organism evidence="5 6">
    <name type="scientific">Advenella mandrilli</name>
    <dbReference type="NCBI Taxonomy" id="2800330"/>
    <lineage>
        <taxon>Bacteria</taxon>
        <taxon>Pseudomonadati</taxon>
        <taxon>Pseudomonadota</taxon>
        <taxon>Betaproteobacteria</taxon>
        <taxon>Burkholderiales</taxon>
        <taxon>Alcaligenaceae</taxon>
    </lineage>
</organism>
<dbReference type="InterPro" id="IPR036663">
    <property type="entry name" value="Fumarylacetoacetase_C_sf"/>
</dbReference>
<proteinExistence type="inferred from homology"/>
<dbReference type="InterPro" id="IPR011234">
    <property type="entry name" value="Fumarylacetoacetase-like_C"/>
</dbReference>
<dbReference type="EMBL" id="JAENGP010000017">
    <property type="protein sequence ID" value="MBK1782317.1"/>
    <property type="molecule type" value="Genomic_DNA"/>
</dbReference>
<evidence type="ECO:0000313" key="6">
    <source>
        <dbReference type="Proteomes" id="UP000635316"/>
    </source>
</evidence>
<reference evidence="5 6" key="1">
    <citation type="submission" date="2020-12" db="EMBL/GenBank/DDBJ databases">
        <authorList>
            <person name="Lu T."/>
            <person name="Wang Q."/>
            <person name="Han X."/>
        </authorList>
    </citation>
    <scope>NUCLEOTIDE SEQUENCE [LARGE SCALE GENOMIC DNA]</scope>
    <source>
        <strain evidence="5 6">WQ 585</strain>
    </source>
</reference>
<evidence type="ECO:0000256" key="3">
    <source>
        <dbReference type="ARBA" id="ARBA00022723"/>
    </source>
</evidence>
<evidence type="ECO:0000259" key="4">
    <source>
        <dbReference type="Pfam" id="PF01557"/>
    </source>
</evidence>
<keyword evidence="5" id="KW-0378">Hydrolase</keyword>
<evidence type="ECO:0000313" key="5">
    <source>
        <dbReference type="EMBL" id="MBK1782317.1"/>
    </source>
</evidence>